<dbReference type="Gene3D" id="1.20.1220.20">
    <property type="entry name" value="Uncharcterised protein PF01724"/>
    <property type="match status" value="1"/>
</dbReference>
<accession>A0A1J0AA47</accession>
<evidence type="ECO:0008006" key="3">
    <source>
        <dbReference type="Google" id="ProtNLM"/>
    </source>
</evidence>
<evidence type="ECO:0000313" key="2">
    <source>
        <dbReference type="Proteomes" id="UP000180235"/>
    </source>
</evidence>
<dbReference type="RefSeq" id="WP_071453501.1">
    <property type="nucleotide sequence ID" value="NZ_CP017675.1"/>
</dbReference>
<gene>
    <name evidence="1" type="ORF">GlitD10_0504</name>
</gene>
<dbReference type="PANTHER" id="PTHR34235:SF4">
    <property type="entry name" value="SLR0291 PROTEIN"/>
    <property type="match status" value="1"/>
</dbReference>
<dbReference type="Proteomes" id="UP000180235">
    <property type="component" value="Chromosome"/>
</dbReference>
<dbReference type="Pfam" id="PF01724">
    <property type="entry name" value="DUF29"/>
    <property type="match status" value="1"/>
</dbReference>
<dbReference type="AlphaFoldDB" id="A0A1J0AA47"/>
<dbReference type="InterPro" id="IPR002636">
    <property type="entry name" value="DUF29"/>
</dbReference>
<keyword evidence="2" id="KW-1185">Reference proteome</keyword>
<dbReference type="OrthoDB" id="5769308at2"/>
<dbReference type="PANTHER" id="PTHR34235">
    <property type="entry name" value="SLR1203 PROTEIN-RELATED"/>
    <property type="match status" value="1"/>
</dbReference>
<proteinExistence type="predicted"/>
<name>A0A1J0AA47_9CYAN</name>
<evidence type="ECO:0000313" key="1">
    <source>
        <dbReference type="EMBL" id="APB32816.1"/>
    </source>
</evidence>
<dbReference type="EMBL" id="CP017675">
    <property type="protein sequence ID" value="APB32816.1"/>
    <property type="molecule type" value="Genomic_DNA"/>
</dbReference>
<reference evidence="1 2" key="1">
    <citation type="submission" date="2016-10" db="EMBL/GenBank/DDBJ databases">
        <title>Description of Gloeomargarita lithophora gen. nov., sp. nov., a thylakoid-bearing basal-branching cyanobacterium with intracellular carbonates, and proposal for Gloeomargaritales ord. nov.</title>
        <authorList>
            <person name="Moreira D."/>
            <person name="Tavera R."/>
            <person name="Benzerara K."/>
            <person name="Skouri-Panet F."/>
            <person name="Couradeau E."/>
            <person name="Gerard E."/>
            <person name="Loussert C."/>
            <person name="Novelo E."/>
            <person name="Zivanovic Y."/>
            <person name="Lopez-Garcia P."/>
        </authorList>
    </citation>
    <scope>NUCLEOTIDE SEQUENCE [LARGE SCALE GENOMIC DNA]</scope>
    <source>
        <strain evidence="1 2">D10</strain>
    </source>
</reference>
<dbReference type="STRING" id="1188229.GlitD10_0504"/>
<protein>
    <recommendedName>
        <fullName evidence="3">DUF29 domain-containing protein</fullName>
    </recommendedName>
</protein>
<organism evidence="1 2">
    <name type="scientific">Gloeomargarita lithophora Alchichica-D10</name>
    <dbReference type="NCBI Taxonomy" id="1188229"/>
    <lineage>
        <taxon>Bacteria</taxon>
        <taxon>Bacillati</taxon>
        <taxon>Cyanobacteriota</taxon>
        <taxon>Cyanophyceae</taxon>
        <taxon>Gloeomargaritales</taxon>
        <taxon>Gloeomargaritaceae</taxon>
        <taxon>Gloeomargarita</taxon>
    </lineage>
</organism>
<sequence>MDKLPQTHLYDADFYAWTATQAKLLASQQFNQLDIANLVEEITSLGKQQEQELENRLGILLGHLLKWHYQPEKRCKSWRATVRVQRSEIQIHLQKNPSLKPYLRKAIEIGYRKGLGLIDQETPLDPEQLPQSCPFSDTQIFEEPLELPQ</sequence>
<dbReference type="KEGG" id="glt:GlitD10_0504"/>